<evidence type="ECO:0000313" key="4">
    <source>
        <dbReference type="EMBL" id="AIX45082.1"/>
    </source>
</evidence>
<gene>
    <name evidence="4" type="ORF">Syn7803C2_163</name>
    <name evidence="2" type="ORF">Syn7803C85_166</name>
    <name evidence="3" type="ORF">Syn7803US33_163</name>
</gene>
<protein>
    <recommendedName>
        <fullName evidence="1">Phage tail lysozyme domain-containing protein</fullName>
    </recommendedName>
</protein>
<evidence type="ECO:0000313" key="5">
    <source>
        <dbReference type="Proteomes" id="UP000033005"/>
    </source>
</evidence>
<evidence type="ECO:0000313" key="6">
    <source>
        <dbReference type="Proteomes" id="UP000185283"/>
    </source>
</evidence>
<sequence length="205" mass="23071">MGRLPTIIAISSVVITGRIISPMIFETLTAFLMPPPPATIPPVVPVEAVEYKETWKCPDCTPSEQFVLTELQAQTKITDRNALATLMGNIKQESKFIPNICEGGAIVSYTNCLSGGYGLIQWTSAHRYRGLGDFCNKFACDPSSLSGQVRWMINEPIFQRVLPEFEGRGDSIPQYMTHAYYWLGWGIKGNREVYAWDYRDKMVFS</sequence>
<evidence type="ECO:0000313" key="7">
    <source>
        <dbReference type="Proteomes" id="UP000185284"/>
    </source>
</evidence>
<name>A0A0E3FN03_9CAUD</name>
<dbReference type="Proteomes" id="UP000185284">
    <property type="component" value="Segment"/>
</dbReference>
<dbReference type="EMBL" id="KJ019094">
    <property type="protein sequence ID" value="AIX29844.1"/>
    <property type="molecule type" value="Genomic_DNA"/>
</dbReference>
<dbReference type="KEGG" id="vg:24172307"/>
<dbReference type="OrthoDB" id="11873at10239"/>
<dbReference type="GeneID" id="24172307"/>
<evidence type="ECO:0000313" key="2">
    <source>
        <dbReference type="EMBL" id="AIX20629.1"/>
    </source>
</evidence>
<dbReference type="Gene3D" id="1.10.530.10">
    <property type="match status" value="1"/>
</dbReference>
<dbReference type="RefSeq" id="YP_009134665.1">
    <property type="nucleotide sequence ID" value="NC_026928.1"/>
</dbReference>
<feature type="domain" description="Phage tail lysozyme" evidence="1">
    <location>
        <begin position="80"/>
        <end position="155"/>
    </location>
</feature>
<organism evidence="3 7">
    <name type="scientific">Synechococcus phage ACG-2014e</name>
    <dbReference type="NCBI Taxonomy" id="1493510"/>
    <lineage>
        <taxon>Viruses</taxon>
        <taxon>Duplodnaviria</taxon>
        <taxon>Heunggongvirae</taxon>
        <taxon>Uroviricota</taxon>
        <taxon>Caudoviricetes</taxon>
        <taxon>Pantevenvirales</taxon>
        <taxon>Kyanoviridae</taxon>
        <taxon>Chalconvirus</taxon>
        <taxon>Chalconvirus acg2014e</taxon>
    </lineage>
</organism>
<dbReference type="EMBL" id="KJ019054">
    <property type="protein sequence ID" value="AIX20629.1"/>
    <property type="molecule type" value="Genomic_DNA"/>
</dbReference>
<dbReference type="EMBL" id="KJ019156">
    <property type="protein sequence ID" value="AIX45082.1"/>
    <property type="molecule type" value="Genomic_DNA"/>
</dbReference>
<dbReference type="Proteomes" id="UP000033005">
    <property type="component" value="Segment"/>
</dbReference>
<dbReference type="InterPro" id="IPR041219">
    <property type="entry name" value="Phage_lysozyme2"/>
</dbReference>
<keyword evidence="6" id="KW-1185">Reference proteome</keyword>
<evidence type="ECO:0000313" key="3">
    <source>
        <dbReference type="EMBL" id="AIX29844.1"/>
    </source>
</evidence>
<dbReference type="Pfam" id="PF18013">
    <property type="entry name" value="Phage_lysozyme2"/>
    <property type="match status" value="1"/>
</dbReference>
<accession>A0A0E3FN03</accession>
<dbReference type="Proteomes" id="UP000185283">
    <property type="component" value="Segment"/>
</dbReference>
<evidence type="ECO:0000259" key="1">
    <source>
        <dbReference type="Pfam" id="PF18013"/>
    </source>
</evidence>
<proteinExistence type="predicted"/>
<reference evidence="5 6" key="1">
    <citation type="submission" date="2013-12" db="EMBL/GenBank/DDBJ databases">
        <title>Ecological redundancy of diverse viral populations within a natural community.</title>
        <authorList>
            <person name="Gregory A.C."/>
            <person name="LaButti K."/>
            <person name="Copeland A."/>
            <person name="Woyke T."/>
            <person name="Sullivan M.B."/>
        </authorList>
    </citation>
    <scope>NUCLEOTIDE SEQUENCE [LARGE SCALE GENOMIC DNA]</scope>
    <source>
        <strain evidence="4">Syn7803C2</strain>
        <strain evidence="2">Syn7803C85</strain>
        <strain evidence="3">Syn7803US33</strain>
    </source>
</reference>